<accession>A0A0K2TCE9</accession>
<dbReference type="AlphaFoldDB" id="A0A0K2TCE9"/>
<name>A0A0K2TCE9_LEPSM</name>
<organism evidence="1">
    <name type="scientific">Lepeophtheirus salmonis</name>
    <name type="common">Salmon louse</name>
    <name type="synonym">Caligus salmonis</name>
    <dbReference type="NCBI Taxonomy" id="72036"/>
    <lineage>
        <taxon>Eukaryota</taxon>
        <taxon>Metazoa</taxon>
        <taxon>Ecdysozoa</taxon>
        <taxon>Arthropoda</taxon>
        <taxon>Crustacea</taxon>
        <taxon>Multicrustacea</taxon>
        <taxon>Hexanauplia</taxon>
        <taxon>Copepoda</taxon>
        <taxon>Siphonostomatoida</taxon>
        <taxon>Caligidae</taxon>
        <taxon>Lepeophtheirus</taxon>
    </lineage>
</organism>
<reference evidence="1" key="1">
    <citation type="submission" date="2014-05" db="EMBL/GenBank/DDBJ databases">
        <authorList>
            <person name="Chronopoulou M."/>
        </authorList>
    </citation>
    <scope>NUCLEOTIDE SEQUENCE</scope>
    <source>
        <tissue evidence="1">Whole organism</tissue>
    </source>
</reference>
<sequence>MWSHKRNITSLCFLRPPLLMLSKIYSLNVKFSKRLNEWPSGVPINEGEVMLTFLFSEVNNH</sequence>
<evidence type="ECO:0000313" key="1">
    <source>
        <dbReference type="EMBL" id="CDW23126.1"/>
    </source>
</evidence>
<protein>
    <submittedName>
        <fullName evidence="1">Uncharacterized protein</fullName>
    </submittedName>
</protein>
<dbReference type="EMBL" id="HACA01005765">
    <property type="protein sequence ID" value="CDW23126.1"/>
    <property type="molecule type" value="Transcribed_RNA"/>
</dbReference>
<proteinExistence type="predicted"/>